<comment type="caution">
    <text evidence="3">The sequence shown here is derived from an EMBL/GenBank/DDBJ whole genome shotgun (WGS) entry which is preliminary data.</text>
</comment>
<dbReference type="PANTHER" id="PTHR37313:SF1">
    <property type="entry name" value="UPF0749 PROTEIN RV1823"/>
    <property type="match status" value="1"/>
</dbReference>
<dbReference type="EMBL" id="JBHSLD010000027">
    <property type="protein sequence ID" value="MFC5382443.1"/>
    <property type="molecule type" value="Genomic_DNA"/>
</dbReference>
<dbReference type="Proteomes" id="UP001596122">
    <property type="component" value="Unassembled WGS sequence"/>
</dbReference>
<gene>
    <name evidence="3" type="ORF">ACFPJ6_16880</name>
</gene>
<feature type="region of interest" description="Disordered" evidence="2">
    <location>
        <begin position="263"/>
        <end position="284"/>
    </location>
</feature>
<sequence>MQRPLDPGYAVAHRRRVERGEPEERATRPGRDAWRATLRARAAPALVVGVLLGVVTGAGVAQLRDTPLETQDRAVLEAEIERRTAVADSLAETSAELRAEIEERQQAALADGSTGVLAASDRLALPVGAVPVVGEGVQVVLDDAAGVDDTSGFADDGRVRDGDVQTVVNGLWKAGAEGIAVNGQRLTALSTIRFAGSAIVVDLRPLARPYTIEAVGDPDALLEELRGGRTADYAQALRTNFGISVQADAVGELRLPPASRLTLRHATPVEEDQPEVGVGEDEQS</sequence>
<accession>A0ABW0GS94</accession>
<dbReference type="RefSeq" id="WP_340268638.1">
    <property type="nucleotide sequence ID" value="NZ_JBBEOG010000003.1"/>
</dbReference>
<evidence type="ECO:0000256" key="2">
    <source>
        <dbReference type="SAM" id="MobiDB-lite"/>
    </source>
</evidence>
<evidence type="ECO:0000313" key="3">
    <source>
        <dbReference type="EMBL" id="MFC5382443.1"/>
    </source>
</evidence>
<dbReference type="Gene3D" id="3.30.70.1880">
    <property type="entry name" value="Protein of unknown function DUF881"/>
    <property type="match status" value="1"/>
</dbReference>
<name>A0ABW0GS94_9MICO</name>
<protein>
    <submittedName>
        <fullName evidence="3">DUF881 domain-containing protein</fullName>
    </submittedName>
</protein>
<organism evidence="3 4">
    <name type="scientific">Aquipuribacter nitratireducens</name>
    <dbReference type="NCBI Taxonomy" id="650104"/>
    <lineage>
        <taxon>Bacteria</taxon>
        <taxon>Bacillati</taxon>
        <taxon>Actinomycetota</taxon>
        <taxon>Actinomycetes</taxon>
        <taxon>Micrococcales</taxon>
        <taxon>Intrasporangiaceae</taxon>
        <taxon>Aquipuribacter</taxon>
    </lineage>
</organism>
<dbReference type="PANTHER" id="PTHR37313">
    <property type="entry name" value="UPF0749 PROTEIN RV1825"/>
    <property type="match status" value="1"/>
</dbReference>
<comment type="similarity">
    <text evidence="1">Belongs to the UPF0749 family.</text>
</comment>
<proteinExistence type="inferred from homology"/>
<evidence type="ECO:0000313" key="4">
    <source>
        <dbReference type="Proteomes" id="UP001596122"/>
    </source>
</evidence>
<dbReference type="Pfam" id="PF05949">
    <property type="entry name" value="DUF881"/>
    <property type="match status" value="1"/>
</dbReference>
<dbReference type="InterPro" id="IPR010273">
    <property type="entry name" value="DUF881"/>
</dbReference>
<reference evidence="4" key="1">
    <citation type="journal article" date="2019" name="Int. J. Syst. Evol. Microbiol.">
        <title>The Global Catalogue of Microorganisms (GCM) 10K type strain sequencing project: providing services to taxonomists for standard genome sequencing and annotation.</title>
        <authorList>
            <consortium name="The Broad Institute Genomics Platform"/>
            <consortium name="The Broad Institute Genome Sequencing Center for Infectious Disease"/>
            <person name="Wu L."/>
            <person name="Ma J."/>
        </authorList>
    </citation>
    <scope>NUCLEOTIDE SEQUENCE [LARGE SCALE GENOMIC DNA]</scope>
    <source>
        <strain evidence="4">CCUG 43114</strain>
    </source>
</reference>
<evidence type="ECO:0000256" key="1">
    <source>
        <dbReference type="ARBA" id="ARBA00009108"/>
    </source>
</evidence>
<feature type="compositionally biased region" description="Acidic residues" evidence="2">
    <location>
        <begin position="269"/>
        <end position="284"/>
    </location>
</feature>
<keyword evidence="4" id="KW-1185">Reference proteome</keyword>